<reference evidence="1" key="1">
    <citation type="journal article" date="2014" name="Virology">
        <title>The odd one out: Bacillus ACT bacteriophage CP-51 exhibits unusual properties compared to related Spounavirinae W.Ph. and Bastille.</title>
        <authorList>
            <person name="Klumpp J."/>
            <person name="Schmuki M."/>
            <person name="Sozhamannan S."/>
            <person name="Beyer W."/>
            <person name="Fouts D.E."/>
            <person name="Bernbach V."/>
            <person name="Calendar R."/>
            <person name="Loessner M.J."/>
        </authorList>
    </citation>
    <scope>NUCLEOTIDE SEQUENCE [LARGE SCALE GENOMIC DNA]</scope>
</reference>
<dbReference type="SUPFAM" id="SSF56784">
    <property type="entry name" value="HAD-like"/>
    <property type="match status" value="1"/>
</dbReference>
<dbReference type="Gene3D" id="3.40.50.1000">
    <property type="entry name" value="HAD superfamily/HAD-like"/>
    <property type="match status" value="1"/>
</dbReference>
<accession>A0A068EQ99</accession>
<organism evidence="1 2">
    <name type="scientific">Bacillus phage CP-51</name>
    <dbReference type="NCBI Taxonomy" id="1391188"/>
    <lineage>
        <taxon>Viruses</taxon>
        <taxon>Duplodnaviria</taxon>
        <taxon>Heunggongvirae</taxon>
        <taxon>Uroviricota</taxon>
        <taxon>Caudoviricetes</taxon>
        <taxon>Herelleviridae</taxon>
        <taxon>Spounavirinae</taxon>
        <taxon>Siminovitchvirus</taxon>
        <taxon>Siminovitchvirus CP51</taxon>
    </lineage>
</organism>
<evidence type="ECO:0000313" key="2">
    <source>
        <dbReference type="Proteomes" id="UP000027382"/>
    </source>
</evidence>
<dbReference type="PIRSF" id="PIRSF020079">
    <property type="entry name" value="UCP020079"/>
    <property type="match status" value="1"/>
</dbReference>
<keyword evidence="2" id="KW-1185">Reference proteome</keyword>
<dbReference type="InterPro" id="IPR036412">
    <property type="entry name" value="HAD-like_sf"/>
</dbReference>
<dbReference type="Proteomes" id="UP000027382">
    <property type="component" value="Segment"/>
</dbReference>
<name>A0A068EQ99_9CAUD</name>
<dbReference type="EMBL" id="KF554508">
    <property type="protein sequence ID" value="AID50522.1"/>
    <property type="molecule type" value="Genomic_DNA"/>
</dbReference>
<protein>
    <recommendedName>
        <fullName evidence="3">Hydrolase</fullName>
    </recommendedName>
</protein>
<proteinExistence type="predicted"/>
<dbReference type="InterPro" id="IPR016769">
    <property type="entry name" value="Phage_SP01_Orf1"/>
</dbReference>
<dbReference type="KEGG" id="vg:22277030"/>
<dbReference type="OrthoDB" id="24439at10239"/>
<sequence length="126" mass="14085">MGKALLDGEIILAVDFDGTISTEPDMGHALVLQPECKRVLERLYEDGVRLILWTCRTGAPLDEALAFLEANELGHIWCAVNDQLPEVNAKYEPNVARKVGADIYIDDKSIGYKVDWLAIEKHIYGE</sequence>
<dbReference type="RefSeq" id="YP_009099131.1">
    <property type="nucleotide sequence ID" value="NC_025423.1"/>
</dbReference>
<dbReference type="InterPro" id="IPR023214">
    <property type="entry name" value="HAD_sf"/>
</dbReference>
<evidence type="ECO:0000313" key="1">
    <source>
        <dbReference type="EMBL" id="AID50522.1"/>
    </source>
</evidence>
<evidence type="ECO:0008006" key="3">
    <source>
        <dbReference type="Google" id="ProtNLM"/>
    </source>
</evidence>
<dbReference type="GeneID" id="22277030"/>